<keyword evidence="4" id="KW-1185">Reference proteome</keyword>
<feature type="domain" description="Dynein heavy chain linker" evidence="1">
    <location>
        <begin position="24"/>
        <end position="185"/>
    </location>
</feature>
<dbReference type="Gene3D" id="3.20.180.20">
    <property type="entry name" value="Dynein heavy chain, N-terminal domain 2"/>
    <property type="match status" value="1"/>
</dbReference>
<dbReference type="InterPro" id="IPR013602">
    <property type="entry name" value="Dynein_heavy_linker"/>
</dbReference>
<gene>
    <name evidence="3" type="ORF">niasHS_011506</name>
</gene>
<reference evidence="3 4" key="1">
    <citation type="submission" date="2024-10" db="EMBL/GenBank/DDBJ databases">
        <authorList>
            <person name="Kim D."/>
        </authorList>
    </citation>
    <scope>NUCLEOTIDE SEQUENCE [LARGE SCALE GENOMIC DNA]</scope>
    <source>
        <strain evidence="3">Taebaek</strain>
    </source>
</reference>
<evidence type="ECO:0000313" key="3">
    <source>
        <dbReference type="EMBL" id="KAL3076769.1"/>
    </source>
</evidence>
<comment type="caution">
    <text evidence="3">The sequence shown here is derived from an EMBL/GenBank/DDBJ whole genome shotgun (WGS) entry which is preliminary data.</text>
</comment>
<dbReference type="InterPro" id="IPR035699">
    <property type="entry name" value="AAA_6"/>
</dbReference>
<dbReference type="InterPro" id="IPR043157">
    <property type="entry name" value="Dynein_AAA1S"/>
</dbReference>
<dbReference type="FunFam" id="1.10.8.710:FF:000005">
    <property type="entry name" value="Cytoplasmic dynein heavy chain 1"/>
    <property type="match status" value="1"/>
</dbReference>
<dbReference type="SUPFAM" id="SSF52540">
    <property type="entry name" value="P-loop containing nucleoside triphosphate hydrolases"/>
    <property type="match status" value="1"/>
</dbReference>
<dbReference type="Gene3D" id="3.40.50.300">
    <property type="entry name" value="P-loop containing nucleotide triphosphate hydrolases"/>
    <property type="match status" value="1"/>
</dbReference>
<dbReference type="PANTHER" id="PTHR45703">
    <property type="entry name" value="DYNEIN HEAVY CHAIN"/>
    <property type="match status" value="1"/>
</dbReference>
<dbReference type="PANTHER" id="PTHR45703:SF36">
    <property type="entry name" value="DYNEIN HEAVY CHAIN, CYTOPLASMIC"/>
    <property type="match status" value="1"/>
</dbReference>
<accession>A0ABD2I8P6</accession>
<dbReference type="AlphaFoldDB" id="A0ABD2I8P6"/>
<evidence type="ECO:0000313" key="4">
    <source>
        <dbReference type="Proteomes" id="UP001620645"/>
    </source>
</evidence>
<evidence type="ECO:0008006" key="5">
    <source>
        <dbReference type="Google" id="ProtNLM"/>
    </source>
</evidence>
<dbReference type="Proteomes" id="UP001620645">
    <property type="component" value="Unassembled WGS sequence"/>
</dbReference>
<dbReference type="Gene3D" id="1.10.8.710">
    <property type="match status" value="1"/>
</dbReference>
<organism evidence="3 4">
    <name type="scientific">Heterodera schachtii</name>
    <name type="common">Sugarbeet cyst nematode worm</name>
    <name type="synonym">Tylenchus schachtii</name>
    <dbReference type="NCBI Taxonomy" id="97005"/>
    <lineage>
        <taxon>Eukaryota</taxon>
        <taxon>Metazoa</taxon>
        <taxon>Ecdysozoa</taxon>
        <taxon>Nematoda</taxon>
        <taxon>Chromadorea</taxon>
        <taxon>Rhabditida</taxon>
        <taxon>Tylenchina</taxon>
        <taxon>Tylenchomorpha</taxon>
        <taxon>Tylenchoidea</taxon>
        <taxon>Heteroderidae</taxon>
        <taxon>Heteroderinae</taxon>
        <taxon>Heterodera</taxon>
    </lineage>
</organism>
<dbReference type="InterPro" id="IPR042222">
    <property type="entry name" value="Dynein_2_N"/>
</dbReference>
<dbReference type="Gene3D" id="1.20.58.1120">
    <property type="match status" value="1"/>
</dbReference>
<dbReference type="Gene3D" id="1.20.140.100">
    <property type="entry name" value="Dynein heavy chain, N-terminal domain 2"/>
    <property type="match status" value="1"/>
</dbReference>
<dbReference type="InterPro" id="IPR027417">
    <property type="entry name" value="P-loop_NTPase"/>
</dbReference>
<dbReference type="FunFam" id="3.20.180.20:FF:000002">
    <property type="entry name" value="Cytoplasmic dynein heavy chain 1"/>
    <property type="match status" value="1"/>
</dbReference>
<evidence type="ECO:0000259" key="2">
    <source>
        <dbReference type="Pfam" id="PF12774"/>
    </source>
</evidence>
<proteinExistence type="predicted"/>
<sequence length="687" mass="78089">MLLAQKVKGEKEDKSSDQGLSLNRALLAPESNRFNMVSNEFLELMREVSATPRILDVIHIQGVQKILERLADGLSTIQKALGEYLERERNSFPRFYFVGDEDLLEILGNSKDLTHVQKHLKKMFAGIMAVEFNEQNRTISAIISREGESVKLKCPVDLKQRPKIDEWLRKLEREMQSTLATLLDESLSSFSKFVIENIQHKDLMTWMDLYPAQIIGICVDVWWSSAVESCLSKHGCVKNVQQTVEKWLSMLCKSLLRDQTAIRRKKISNLITEFVHKKDVCRELVEKEVKNKKDFLICAFISIPTRVTYSNLTVNPNMAIFITMNPGYSGRSNLPDNLKQLFRSFAMTSPDRGLIAEVMLFSQGFQFAEILAKKIALFFTLCKEQLSNQCHYDFGLRALKYVLVSAGNIKRDAIQRSYDEASQSGDGVGEQAVASQMSEQQMLIQSVCETLKPKLVSEDITLLQSLLHDVFPGISYSPKQLESLKNEVLNICKAKHLSCSPIIGENGNLWLEKVLQVYQITNINHGLMLVGASGSGKTTAWKTLLKALENHERVEGVSHVIDAKVIGKDALYGTLDPNTREWTDGLFTRIIRRIIDNVHGELDKRQWIIFDGDVDPEWVENLNSVLDDNKLLTLPNGERLSIPPKVRIVFEVADRKFATIATVSRCGMVWFSEHFVTTEMLFRKFFG</sequence>
<protein>
    <recommendedName>
        <fullName evidence="5">Dynein heavy chain</fullName>
    </recommendedName>
</protein>
<dbReference type="Pfam" id="PF08393">
    <property type="entry name" value="DHC_N2"/>
    <property type="match status" value="1"/>
</dbReference>
<feature type="domain" description="Dynein heavy chain hydrolytic ATP-binding dynein motor region" evidence="2">
    <location>
        <begin position="434"/>
        <end position="538"/>
    </location>
</feature>
<feature type="domain" description="Dynein heavy chain hydrolytic ATP-binding dynein motor region" evidence="2">
    <location>
        <begin position="310"/>
        <end position="416"/>
    </location>
</feature>
<dbReference type="Pfam" id="PF12774">
    <property type="entry name" value="AAA_6"/>
    <property type="match status" value="2"/>
</dbReference>
<dbReference type="EMBL" id="JBICCN010000329">
    <property type="protein sequence ID" value="KAL3076769.1"/>
    <property type="molecule type" value="Genomic_DNA"/>
</dbReference>
<evidence type="ECO:0000259" key="1">
    <source>
        <dbReference type="Pfam" id="PF08393"/>
    </source>
</evidence>
<name>A0ABD2I8P6_HETSC</name>
<dbReference type="InterPro" id="IPR042228">
    <property type="entry name" value="Dynein_linker_3"/>
</dbReference>
<dbReference type="InterPro" id="IPR026983">
    <property type="entry name" value="DHC"/>
</dbReference>
<dbReference type="FunFam" id="3.40.50.300:FF:000517">
    <property type="entry name" value="Cytoplasmic dynein heavy chain 1"/>
    <property type="match status" value="1"/>
</dbReference>